<name>A0A285B7G3_9ENTR</name>
<reference evidence="2" key="1">
    <citation type="submission" date="2017-08" db="EMBL/GenBank/DDBJ databases">
        <authorList>
            <person name="Brisse S."/>
        </authorList>
    </citation>
    <scope>NUCLEOTIDE SEQUENCE [LARGE SCALE GENOMIC DNA]</scope>
    <source>
        <strain evidence="2">06D021</strain>
    </source>
</reference>
<gene>
    <name evidence="1" type="ORF">KOSB73_290349</name>
</gene>
<sequence>MIDFDRIGHEISLHFLVRFEAFLQLTQLIDTRIVAGLLQAA</sequence>
<dbReference type="AlphaFoldDB" id="A0A285B7G3"/>
<evidence type="ECO:0000313" key="1">
    <source>
        <dbReference type="EMBL" id="SNU36862.1"/>
    </source>
</evidence>
<proteinExistence type="predicted"/>
<accession>A0A285B7G3</accession>
<dbReference type="Proteomes" id="UP000220639">
    <property type="component" value="Unassembled WGS sequence"/>
</dbReference>
<evidence type="ECO:0000313" key="2">
    <source>
        <dbReference type="Proteomes" id="UP000220639"/>
    </source>
</evidence>
<protein>
    <submittedName>
        <fullName evidence="1">Uncharacterized protein</fullName>
    </submittedName>
</protein>
<organism evidence="1 2">
    <name type="scientific">Klebsiella grimontii</name>
    <dbReference type="NCBI Taxonomy" id="2058152"/>
    <lineage>
        <taxon>Bacteria</taxon>
        <taxon>Pseudomonadati</taxon>
        <taxon>Pseudomonadota</taxon>
        <taxon>Gammaproteobacteria</taxon>
        <taxon>Enterobacterales</taxon>
        <taxon>Enterobacteriaceae</taxon>
        <taxon>Klebsiella/Raoultella group</taxon>
        <taxon>Klebsiella</taxon>
    </lineage>
</organism>
<dbReference type="EMBL" id="FZTC01000022">
    <property type="protein sequence ID" value="SNU36862.1"/>
    <property type="molecule type" value="Genomic_DNA"/>
</dbReference>